<name>A0A2N6NBS5_BEABA</name>
<dbReference type="AlphaFoldDB" id="A0A2N6NBS5"/>
<comment type="caution">
    <text evidence="1">The sequence shown here is derived from an EMBL/GenBank/DDBJ whole genome shotgun (WGS) entry which is preliminary data.</text>
</comment>
<sequence>MRAVDGLKVYRQPRAFTVWMQSRLRDSKAGRDSDPGDLVSILAPATDEGDSNKIGYGAVNGFQDTEDDSVADFDVLLIIEEPEEGDELERLFDDAMSQAETR</sequence>
<dbReference type="EMBL" id="MRVG01000012">
    <property type="protein sequence ID" value="PMB64718.1"/>
    <property type="molecule type" value="Genomic_DNA"/>
</dbReference>
<reference evidence="1 2" key="1">
    <citation type="journal article" date="2016" name="Appl. Microbiol. Biotechnol.">
        <title>Characterization of T-DNA insertion mutants with decreased virulence in the entomopathogenic fungus Beauveria bassiana JEF-007.</title>
        <authorList>
            <person name="Kim S."/>
            <person name="Lee S.J."/>
            <person name="Nai Y.S."/>
            <person name="Yu J.S."/>
            <person name="Lee M.R."/>
            <person name="Yang Y.T."/>
            <person name="Kim J.S."/>
        </authorList>
    </citation>
    <scope>NUCLEOTIDE SEQUENCE [LARGE SCALE GENOMIC DNA]</scope>
    <source>
        <strain evidence="1 2">JEF-007</strain>
    </source>
</reference>
<proteinExistence type="predicted"/>
<dbReference type="Proteomes" id="UP000235728">
    <property type="component" value="Unassembled WGS sequence"/>
</dbReference>
<accession>A0A2N6NBS5</accession>
<protein>
    <submittedName>
        <fullName evidence="1">Uncharacterized protein</fullName>
    </submittedName>
</protein>
<organism evidence="1 2">
    <name type="scientific">Beauveria bassiana</name>
    <name type="common">White muscardine disease fungus</name>
    <name type="synonym">Tritirachium shiotae</name>
    <dbReference type="NCBI Taxonomy" id="176275"/>
    <lineage>
        <taxon>Eukaryota</taxon>
        <taxon>Fungi</taxon>
        <taxon>Dikarya</taxon>
        <taxon>Ascomycota</taxon>
        <taxon>Pezizomycotina</taxon>
        <taxon>Sordariomycetes</taxon>
        <taxon>Hypocreomycetidae</taxon>
        <taxon>Hypocreales</taxon>
        <taxon>Cordycipitaceae</taxon>
        <taxon>Beauveria</taxon>
    </lineage>
</organism>
<gene>
    <name evidence="1" type="ORF">BM221_009558</name>
</gene>
<evidence type="ECO:0000313" key="1">
    <source>
        <dbReference type="EMBL" id="PMB64718.1"/>
    </source>
</evidence>
<evidence type="ECO:0000313" key="2">
    <source>
        <dbReference type="Proteomes" id="UP000235728"/>
    </source>
</evidence>